<evidence type="ECO:0000313" key="7">
    <source>
        <dbReference type="Proteomes" id="UP000199440"/>
    </source>
</evidence>
<organism evidence="6 7">
    <name type="scientific">Kriegella aquimaris</name>
    <dbReference type="NCBI Taxonomy" id="192904"/>
    <lineage>
        <taxon>Bacteria</taxon>
        <taxon>Pseudomonadati</taxon>
        <taxon>Bacteroidota</taxon>
        <taxon>Flavobacteriia</taxon>
        <taxon>Flavobacteriales</taxon>
        <taxon>Flavobacteriaceae</taxon>
        <taxon>Kriegella</taxon>
    </lineage>
</organism>
<dbReference type="AlphaFoldDB" id="A0A1G9VTZ8"/>
<feature type="transmembrane region" description="Helical" evidence="5">
    <location>
        <begin position="70"/>
        <end position="91"/>
    </location>
</feature>
<reference evidence="7" key="1">
    <citation type="submission" date="2016-10" db="EMBL/GenBank/DDBJ databases">
        <authorList>
            <person name="Varghese N."/>
            <person name="Submissions S."/>
        </authorList>
    </citation>
    <scope>NUCLEOTIDE SEQUENCE [LARGE SCALE GENOMIC DNA]</scope>
    <source>
        <strain evidence="7">DSM 19886</strain>
    </source>
</reference>
<dbReference type="Pfam" id="PF07681">
    <property type="entry name" value="DoxX"/>
    <property type="match status" value="1"/>
</dbReference>
<dbReference type="STRING" id="192904.SAMN04488514_11449"/>
<keyword evidence="3 5" id="KW-1133">Transmembrane helix</keyword>
<evidence type="ECO:0000256" key="3">
    <source>
        <dbReference type="ARBA" id="ARBA00022989"/>
    </source>
</evidence>
<feature type="transmembrane region" description="Helical" evidence="5">
    <location>
        <begin position="7"/>
        <end position="29"/>
    </location>
</feature>
<dbReference type="GO" id="GO:0016020">
    <property type="term" value="C:membrane"/>
    <property type="evidence" value="ECO:0007669"/>
    <property type="project" value="UniProtKB-SubCell"/>
</dbReference>
<dbReference type="EMBL" id="FNGV01000014">
    <property type="protein sequence ID" value="SDM75486.1"/>
    <property type="molecule type" value="Genomic_DNA"/>
</dbReference>
<feature type="transmembrane region" description="Helical" evidence="5">
    <location>
        <begin position="41"/>
        <end position="63"/>
    </location>
</feature>
<gene>
    <name evidence="6" type="ORF">SAMN04488514_11449</name>
</gene>
<comment type="subcellular location">
    <subcellularLocation>
        <location evidence="1">Membrane</location>
        <topology evidence="1">Multi-pass membrane protein</topology>
    </subcellularLocation>
</comment>
<name>A0A1G9VTZ8_9FLAO</name>
<evidence type="ECO:0000256" key="4">
    <source>
        <dbReference type="ARBA" id="ARBA00023136"/>
    </source>
</evidence>
<protein>
    <submittedName>
        <fullName evidence="6">DoxX protein</fullName>
    </submittedName>
</protein>
<keyword evidence="2 5" id="KW-0812">Transmembrane</keyword>
<evidence type="ECO:0000313" key="6">
    <source>
        <dbReference type="EMBL" id="SDM75486.1"/>
    </source>
</evidence>
<evidence type="ECO:0000256" key="2">
    <source>
        <dbReference type="ARBA" id="ARBA00022692"/>
    </source>
</evidence>
<dbReference type="InterPro" id="IPR032808">
    <property type="entry name" value="DoxX"/>
</dbReference>
<proteinExistence type="predicted"/>
<accession>A0A1G9VTZ8</accession>
<dbReference type="RefSeq" id="WP_089893985.1">
    <property type="nucleotide sequence ID" value="NZ_FNGV01000014.1"/>
</dbReference>
<dbReference type="OrthoDB" id="8161897at2"/>
<evidence type="ECO:0000256" key="5">
    <source>
        <dbReference type="SAM" id="Phobius"/>
    </source>
</evidence>
<keyword evidence="4 5" id="KW-0472">Membrane</keyword>
<feature type="transmembrane region" description="Helical" evidence="5">
    <location>
        <begin position="97"/>
        <end position="114"/>
    </location>
</feature>
<dbReference type="Proteomes" id="UP000199440">
    <property type="component" value="Unassembled WGS sequence"/>
</dbReference>
<sequence length="124" mass="13829">MNPSFSLAIRIVFGVFLIVMGANKFFHFMPAAQMSEAAMNYFSALMSTNTLNIVAIVEILAGVSLLINKFGALMMIILMIISINALLFHAFLEPGSIWGAVVLLLFNIVMLYSYKDRYTDILRP</sequence>
<evidence type="ECO:0000256" key="1">
    <source>
        <dbReference type="ARBA" id="ARBA00004141"/>
    </source>
</evidence>
<keyword evidence="7" id="KW-1185">Reference proteome</keyword>